<dbReference type="SUPFAM" id="SSF52833">
    <property type="entry name" value="Thioredoxin-like"/>
    <property type="match status" value="1"/>
</dbReference>
<protein>
    <recommendedName>
        <fullName evidence="9">DUF1687-domain-containing protein</fullName>
    </recommendedName>
</protein>
<dbReference type="InterPro" id="IPR012882">
    <property type="entry name" value="Fmp46"/>
</dbReference>
<evidence type="ECO:0000313" key="8">
    <source>
        <dbReference type="Proteomes" id="UP000002258"/>
    </source>
</evidence>
<dbReference type="HOGENOM" id="CLU_108996_0_0_1"/>
<dbReference type="eggNOG" id="ENOG502SVID">
    <property type="taxonomic scope" value="Eukaryota"/>
</dbReference>
<dbReference type="PANTHER" id="PTHR28071">
    <property type="entry name" value="REDOX PROTEIN FMP46, MITOCHONDRIAL-RELATED"/>
    <property type="match status" value="1"/>
</dbReference>
<comment type="function">
    <text evidence="1">Putative mitochondrial redox protein which could be involved in the reduction of small toxic molecules.</text>
</comment>
<dbReference type="AlphaFoldDB" id="A3LSM7"/>
<evidence type="ECO:0000256" key="2">
    <source>
        <dbReference type="ARBA" id="ARBA00004173"/>
    </source>
</evidence>
<keyword evidence="4" id="KW-0809">Transit peptide</keyword>
<evidence type="ECO:0000313" key="7">
    <source>
        <dbReference type="EMBL" id="ABN65597.2"/>
    </source>
</evidence>
<dbReference type="GeneID" id="4837823"/>
<evidence type="ECO:0000256" key="4">
    <source>
        <dbReference type="ARBA" id="ARBA00022946"/>
    </source>
</evidence>
<sequence length="174" mass="19873">MSLFRTLQHSPATLTIFHDATIPLSNILYKALSRAHFNLKDNSKHEFQIDLMQNKMPTLDQYQSLVRNCLPDSRSKSILHGCYPFLHDRRTSGSSHSEIVTTRGLGHHRGTFSEGEYSIIYDAFNKLHEGKATGKVDIEPSEIFRAPLVVDWDQNKIANDEESLVEILQKYTAE</sequence>
<accession>A3LSM7</accession>
<dbReference type="OMA" id="TITIFHN"/>
<dbReference type="KEGG" id="pic:PICST_56909"/>
<organism evidence="7 8">
    <name type="scientific">Scheffersomyces stipitis (strain ATCC 58785 / CBS 6054 / NBRC 10063 / NRRL Y-11545)</name>
    <name type="common">Yeast</name>
    <name type="synonym">Pichia stipitis</name>
    <dbReference type="NCBI Taxonomy" id="322104"/>
    <lineage>
        <taxon>Eukaryota</taxon>
        <taxon>Fungi</taxon>
        <taxon>Dikarya</taxon>
        <taxon>Ascomycota</taxon>
        <taxon>Saccharomycotina</taxon>
        <taxon>Pichiomycetes</taxon>
        <taxon>Debaryomycetaceae</taxon>
        <taxon>Scheffersomyces</taxon>
    </lineage>
</organism>
<comment type="similarity">
    <text evidence="3">Belongs to the FMP46 family.</text>
</comment>
<dbReference type="GO" id="GO:0005739">
    <property type="term" value="C:mitochondrion"/>
    <property type="evidence" value="ECO:0007669"/>
    <property type="project" value="UniProtKB-SubCell"/>
</dbReference>
<keyword evidence="6" id="KW-0496">Mitochondrion</keyword>
<gene>
    <name evidence="7" type="ORF">PICST_56909</name>
</gene>
<dbReference type="RefSeq" id="XP_001383626.2">
    <property type="nucleotide sequence ID" value="XM_001383589.1"/>
</dbReference>
<dbReference type="InParanoid" id="A3LSM7"/>
<name>A3LSM7_PICST</name>
<comment type="subcellular location">
    <subcellularLocation>
        <location evidence="2">Mitochondrion</location>
    </subcellularLocation>
</comment>
<proteinExistence type="inferred from homology"/>
<dbReference type="Proteomes" id="UP000002258">
    <property type="component" value="Chromosome 3"/>
</dbReference>
<dbReference type="OrthoDB" id="4044803at2759"/>
<evidence type="ECO:0008006" key="9">
    <source>
        <dbReference type="Google" id="ProtNLM"/>
    </source>
</evidence>
<dbReference type="EMBL" id="CP000497">
    <property type="protein sequence ID" value="ABN65597.2"/>
    <property type="molecule type" value="Genomic_DNA"/>
</dbReference>
<evidence type="ECO:0000256" key="5">
    <source>
        <dbReference type="ARBA" id="ARBA00023002"/>
    </source>
</evidence>
<dbReference type="GO" id="GO:0016491">
    <property type="term" value="F:oxidoreductase activity"/>
    <property type="evidence" value="ECO:0007669"/>
    <property type="project" value="UniProtKB-KW"/>
</dbReference>
<evidence type="ECO:0000256" key="6">
    <source>
        <dbReference type="ARBA" id="ARBA00023128"/>
    </source>
</evidence>
<dbReference type="Pfam" id="PF07955">
    <property type="entry name" value="DUF1687"/>
    <property type="match status" value="1"/>
</dbReference>
<keyword evidence="8" id="KW-1185">Reference proteome</keyword>
<dbReference type="PANTHER" id="PTHR28071:SF1">
    <property type="entry name" value="REDOX PROTEIN FMP46, MITOCHONDRIAL-RELATED"/>
    <property type="match status" value="1"/>
</dbReference>
<dbReference type="Gene3D" id="3.40.30.10">
    <property type="entry name" value="Glutaredoxin"/>
    <property type="match status" value="1"/>
</dbReference>
<keyword evidence="5" id="KW-0560">Oxidoreductase</keyword>
<dbReference type="InterPro" id="IPR036249">
    <property type="entry name" value="Thioredoxin-like_sf"/>
</dbReference>
<reference evidence="7 8" key="1">
    <citation type="journal article" date="2007" name="Nat. Biotechnol.">
        <title>Genome sequence of the lignocellulose-bioconverting and xylose-fermenting yeast Pichia stipitis.</title>
        <authorList>
            <person name="Jeffries T.W."/>
            <person name="Grigoriev I.V."/>
            <person name="Grimwood J."/>
            <person name="Laplaza J.M."/>
            <person name="Aerts A."/>
            <person name="Salamov A."/>
            <person name="Schmutz J."/>
            <person name="Lindquist E."/>
            <person name="Dehal P."/>
            <person name="Shapiro H."/>
            <person name="Jin Y.S."/>
            <person name="Passoth V."/>
            <person name="Richardson P.M."/>
        </authorList>
    </citation>
    <scope>NUCLEOTIDE SEQUENCE [LARGE SCALE GENOMIC DNA]</scope>
    <source>
        <strain evidence="8">ATCC 58785 / CBS 6054 / NBRC 10063 / NRRL Y-11545</strain>
    </source>
</reference>
<evidence type="ECO:0000256" key="3">
    <source>
        <dbReference type="ARBA" id="ARBA00009734"/>
    </source>
</evidence>
<evidence type="ECO:0000256" key="1">
    <source>
        <dbReference type="ARBA" id="ARBA00002963"/>
    </source>
</evidence>